<protein>
    <submittedName>
        <fullName evidence="1">Uncharacterized protein</fullName>
    </submittedName>
</protein>
<dbReference type="EMBL" id="CAJPDT010000005">
    <property type="protein sequence ID" value="CAF9909001.1"/>
    <property type="molecule type" value="Genomic_DNA"/>
</dbReference>
<accession>A0A8H3ELR7</accession>
<proteinExistence type="predicted"/>
<dbReference type="PANTHER" id="PTHR42085">
    <property type="entry name" value="F-BOX DOMAIN-CONTAINING PROTEIN"/>
    <property type="match status" value="1"/>
</dbReference>
<evidence type="ECO:0000313" key="2">
    <source>
        <dbReference type="Proteomes" id="UP000664534"/>
    </source>
</evidence>
<dbReference type="PANTHER" id="PTHR42085:SF2">
    <property type="entry name" value="F-BOX DOMAIN-CONTAINING PROTEIN"/>
    <property type="match status" value="1"/>
</dbReference>
<dbReference type="InterPro" id="IPR038883">
    <property type="entry name" value="AN11006-like"/>
</dbReference>
<name>A0A8H3ELR7_9LECA</name>
<dbReference type="AlphaFoldDB" id="A0A8H3ELR7"/>
<gene>
    <name evidence="1" type="ORF">IMSHALPRED_007561</name>
</gene>
<keyword evidence="2" id="KW-1185">Reference proteome</keyword>
<evidence type="ECO:0000313" key="1">
    <source>
        <dbReference type="EMBL" id="CAF9909001.1"/>
    </source>
</evidence>
<organism evidence="1 2">
    <name type="scientific">Imshaugia aleurites</name>
    <dbReference type="NCBI Taxonomy" id="172621"/>
    <lineage>
        <taxon>Eukaryota</taxon>
        <taxon>Fungi</taxon>
        <taxon>Dikarya</taxon>
        <taxon>Ascomycota</taxon>
        <taxon>Pezizomycotina</taxon>
        <taxon>Lecanoromycetes</taxon>
        <taxon>OSLEUM clade</taxon>
        <taxon>Lecanoromycetidae</taxon>
        <taxon>Lecanorales</taxon>
        <taxon>Lecanorineae</taxon>
        <taxon>Parmeliaceae</taxon>
        <taxon>Imshaugia</taxon>
    </lineage>
</organism>
<dbReference type="Proteomes" id="UP000664534">
    <property type="component" value="Unassembled WGS sequence"/>
</dbReference>
<sequence>MSSTEITTREHASDKPRFPLSVELRLKIYELLLIHPHRSLKPNGFLRYTEGRPYREKDYIFTSILRTCRMFYEEALAILYGKNVLAFHDNEFNKPVLPFPEKHLTMVKRVEVDISPFIYSSAKRMGEFLMTLGTSGAKLFHLSIRIHKVEGHNEFLRTHHHALPPLHLYDQFLLRDHPIVTGLFSFTTVKNLYIGLEDEARFEPGVANELRGWFMEQGTIDARSIKIEKQCSFPHYELEEDQRCPSCWFTGDDTDDECKIDVSKWENVDDEGMERECLAFELSGHRLIGAEKIKAKAIKAIKAKLKAMKAPPRTMVTRSQAKKAIMDKT</sequence>
<reference evidence="1" key="1">
    <citation type="submission" date="2021-03" db="EMBL/GenBank/DDBJ databases">
        <authorList>
            <person name="Tagirdzhanova G."/>
        </authorList>
    </citation>
    <scope>NUCLEOTIDE SEQUENCE</scope>
</reference>
<dbReference type="OrthoDB" id="2951834at2759"/>
<comment type="caution">
    <text evidence="1">The sequence shown here is derived from an EMBL/GenBank/DDBJ whole genome shotgun (WGS) entry which is preliminary data.</text>
</comment>